<evidence type="ECO:0000313" key="3">
    <source>
        <dbReference type="EMBL" id="MCX5467172.1"/>
    </source>
</evidence>
<dbReference type="Proteomes" id="UP001146019">
    <property type="component" value="Unassembled WGS sequence"/>
</dbReference>
<accession>A0A9X3DST0</accession>
<gene>
    <name evidence="3" type="ORF">OSH00_05370</name>
</gene>
<sequence>MKNKNMQSNKVWSSAVQLMLLSFVLLLSQLTLAKDRIQYHVQNFDGSTLKVINEQGVVSQSYQYAPFGQQLQYKKPSNLKNPNAFVGGVQDADDLVYLKQRHYNPVLGRFYQPDPVTFLEKGHGQTNRYQYGWNDSYTFRDPQGTSVEKEPNVWMPWVFGTIVHNVFAYQLDSSASNWEGGVSWSAWGLGFKPDGVERSFFDSAGMNLVELKPISYLYDKSLYNGALEQLRTYKLVAGINFTGQVNTSGVLPNTVQNFKMPYLDGYWYTIRYDTTSAPINGLIFYTKERGDKLTPDERLKYSSAAAITLGAIGLLNYASRGKIPSGRMPPFLPAY</sequence>
<dbReference type="NCBIfam" id="TIGR03696">
    <property type="entry name" value="Rhs_assc_core"/>
    <property type="match status" value="1"/>
</dbReference>
<comment type="caution">
    <text evidence="3">The sequence shown here is derived from an EMBL/GenBank/DDBJ whole genome shotgun (WGS) entry which is preliminary data.</text>
</comment>
<evidence type="ECO:0000313" key="4">
    <source>
        <dbReference type="Proteomes" id="UP001146019"/>
    </source>
</evidence>
<reference evidence="3" key="1">
    <citation type="submission" date="2022-11" db="EMBL/GenBank/DDBJ databases">
        <title>Biodiversity and phylogenetic relationships of bacteria.</title>
        <authorList>
            <person name="Machado R.A.R."/>
            <person name="Bhat A."/>
            <person name="Loulou A."/>
            <person name="Kallel S."/>
        </authorList>
    </citation>
    <scope>NUCLEOTIDE SEQUENCE</scope>
    <source>
        <strain evidence="3">A-IN1</strain>
    </source>
</reference>
<protein>
    <submittedName>
        <fullName evidence="3">RHS repeat-associated core domain-containing protein</fullName>
    </submittedName>
</protein>
<organism evidence="3 4">
    <name type="scientific">Acinetobacter nematophilus</name>
    <dbReference type="NCBI Taxonomy" id="2994642"/>
    <lineage>
        <taxon>Bacteria</taxon>
        <taxon>Pseudomonadati</taxon>
        <taxon>Pseudomonadota</taxon>
        <taxon>Gammaproteobacteria</taxon>
        <taxon>Moraxellales</taxon>
        <taxon>Moraxellaceae</taxon>
        <taxon>Acinetobacter</taxon>
    </lineage>
</organism>
<dbReference type="Pfam" id="PF25023">
    <property type="entry name" value="TEN_YD-shell"/>
    <property type="match status" value="1"/>
</dbReference>
<dbReference type="AlphaFoldDB" id="A0A9X3DST0"/>
<feature type="domain" description="Teneurin-like YD-shell" evidence="2">
    <location>
        <begin position="39"/>
        <end position="140"/>
    </location>
</feature>
<keyword evidence="1" id="KW-0677">Repeat</keyword>
<dbReference type="InterPro" id="IPR056823">
    <property type="entry name" value="TEN-like_YD-shell"/>
</dbReference>
<proteinExistence type="predicted"/>
<evidence type="ECO:0000259" key="2">
    <source>
        <dbReference type="Pfam" id="PF25023"/>
    </source>
</evidence>
<evidence type="ECO:0000256" key="1">
    <source>
        <dbReference type="ARBA" id="ARBA00022737"/>
    </source>
</evidence>
<dbReference type="Gene3D" id="2.180.10.10">
    <property type="entry name" value="RHS repeat-associated core"/>
    <property type="match status" value="1"/>
</dbReference>
<keyword evidence="4" id="KW-1185">Reference proteome</keyword>
<dbReference type="InterPro" id="IPR022385">
    <property type="entry name" value="Rhs_assc_core"/>
</dbReference>
<name>A0A9X3DST0_9GAMM</name>
<dbReference type="EMBL" id="JAPKMY010000002">
    <property type="protein sequence ID" value="MCX5467172.1"/>
    <property type="molecule type" value="Genomic_DNA"/>
</dbReference>